<name>A0A4R9LWM0_9LEPT</name>
<gene>
    <name evidence="2" type="ORF">EHS11_03430</name>
</gene>
<organism evidence="2 3">
    <name type="scientific">Leptospira ilyithenensis</name>
    <dbReference type="NCBI Taxonomy" id="2484901"/>
    <lineage>
        <taxon>Bacteria</taxon>
        <taxon>Pseudomonadati</taxon>
        <taxon>Spirochaetota</taxon>
        <taxon>Spirochaetia</taxon>
        <taxon>Leptospirales</taxon>
        <taxon>Leptospiraceae</taxon>
        <taxon>Leptospira</taxon>
    </lineage>
</organism>
<dbReference type="Pfam" id="PF02452">
    <property type="entry name" value="PemK_toxin"/>
    <property type="match status" value="1"/>
</dbReference>
<dbReference type="PANTHER" id="PTHR33988:SF2">
    <property type="entry name" value="ENDORIBONUCLEASE MAZF"/>
    <property type="match status" value="1"/>
</dbReference>
<dbReference type="Proteomes" id="UP000298264">
    <property type="component" value="Unassembled WGS sequence"/>
</dbReference>
<keyword evidence="1" id="KW-0540">Nuclease</keyword>
<dbReference type="GO" id="GO:0003677">
    <property type="term" value="F:DNA binding"/>
    <property type="evidence" value="ECO:0007669"/>
    <property type="project" value="InterPro"/>
</dbReference>
<dbReference type="GO" id="GO:0004521">
    <property type="term" value="F:RNA endonuclease activity"/>
    <property type="evidence" value="ECO:0007669"/>
    <property type="project" value="TreeGrafter"/>
</dbReference>
<dbReference type="GO" id="GO:0016787">
    <property type="term" value="F:hydrolase activity"/>
    <property type="evidence" value="ECO:0007669"/>
    <property type="project" value="UniProtKB-KW"/>
</dbReference>
<dbReference type="OrthoDB" id="9808744at2"/>
<keyword evidence="1" id="KW-0378">Hydrolase</keyword>
<dbReference type="RefSeq" id="WP_135763014.1">
    <property type="nucleotide sequence ID" value="NZ_RQHV01000023.1"/>
</dbReference>
<comment type="function">
    <text evidence="1">Toxic component of a type II toxin-antitoxin (TA) system.</text>
</comment>
<sequence>MVIHQYDIYLINLDPTIGYEIKKSRPCIIISPDEMNKFIGTVIIAPMTTKSKSYPTRIEITFQGKKGSVVLDQIRTVDKSRLIKKLGSTDNKIIQKIKKIIQEMLVD</sequence>
<comment type="caution">
    <text evidence="2">The sequence shown here is derived from an EMBL/GenBank/DDBJ whole genome shotgun (WGS) entry which is preliminary data.</text>
</comment>
<dbReference type="PIRSF" id="PIRSF033490">
    <property type="entry name" value="MazF"/>
    <property type="match status" value="1"/>
</dbReference>
<evidence type="ECO:0000256" key="1">
    <source>
        <dbReference type="PIRNR" id="PIRNR033490"/>
    </source>
</evidence>
<dbReference type="SUPFAM" id="SSF50118">
    <property type="entry name" value="Cell growth inhibitor/plasmid maintenance toxic component"/>
    <property type="match status" value="1"/>
</dbReference>
<dbReference type="EC" id="3.1.-.-" evidence="1"/>
<dbReference type="AlphaFoldDB" id="A0A4R9LWM0"/>
<protein>
    <recommendedName>
        <fullName evidence="1">mRNA interferase</fullName>
        <ecNumber evidence="1">3.1.-.-</ecNumber>
    </recommendedName>
</protein>
<keyword evidence="1" id="KW-0255">Endonuclease</keyword>
<dbReference type="GO" id="GO:0006402">
    <property type="term" value="P:mRNA catabolic process"/>
    <property type="evidence" value="ECO:0007669"/>
    <property type="project" value="TreeGrafter"/>
</dbReference>
<dbReference type="PANTHER" id="PTHR33988">
    <property type="entry name" value="ENDORIBONUCLEASE MAZF-RELATED"/>
    <property type="match status" value="1"/>
</dbReference>
<dbReference type="InterPro" id="IPR011067">
    <property type="entry name" value="Plasmid_toxin/cell-grow_inhib"/>
</dbReference>
<dbReference type="Gene3D" id="2.30.30.110">
    <property type="match status" value="1"/>
</dbReference>
<proteinExistence type="inferred from homology"/>
<evidence type="ECO:0000313" key="2">
    <source>
        <dbReference type="EMBL" id="TGN13788.1"/>
    </source>
</evidence>
<accession>A0A4R9LWM0</accession>
<reference evidence="2" key="1">
    <citation type="journal article" date="2019" name="PLoS Negl. Trop. Dis.">
        <title>Revisiting the worldwide diversity of Leptospira species in the environment.</title>
        <authorList>
            <person name="Vincent A.T."/>
            <person name="Schiettekatte O."/>
            <person name="Bourhy P."/>
            <person name="Veyrier F.J."/>
            <person name="Picardeau M."/>
        </authorList>
    </citation>
    <scope>NUCLEOTIDE SEQUENCE [LARGE SCALE GENOMIC DNA]</scope>
    <source>
        <strain evidence="2">201400974</strain>
    </source>
</reference>
<dbReference type="GO" id="GO:0016075">
    <property type="term" value="P:rRNA catabolic process"/>
    <property type="evidence" value="ECO:0007669"/>
    <property type="project" value="TreeGrafter"/>
</dbReference>
<keyword evidence="3" id="KW-1185">Reference proteome</keyword>
<evidence type="ECO:0000313" key="3">
    <source>
        <dbReference type="Proteomes" id="UP000298264"/>
    </source>
</evidence>
<dbReference type="InterPro" id="IPR003477">
    <property type="entry name" value="PemK-like"/>
</dbReference>
<comment type="similarity">
    <text evidence="1">Belongs to the PemK/MazF family.</text>
</comment>
<dbReference type="EMBL" id="RQHV01000023">
    <property type="protein sequence ID" value="TGN13788.1"/>
    <property type="molecule type" value="Genomic_DNA"/>
</dbReference>